<evidence type="ECO:0000313" key="2">
    <source>
        <dbReference type="Proteomes" id="UP001240447"/>
    </source>
</evidence>
<keyword evidence="2" id="KW-1185">Reference proteome</keyword>
<dbReference type="EMBL" id="JAUSQM010000001">
    <property type="protein sequence ID" value="MDP9822774.1"/>
    <property type="molecule type" value="Genomic_DNA"/>
</dbReference>
<dbReference type="RefSeq" id="WP_068116619.1">
    <property type="nucleotide sequence ID" value="NZ_CCXJ01000035.1"/>
</dbReference>
<gene>
    <name evidence="1" type="ORF">J2S59_002583</name>
</gene>
<organism evidence="1 2">
    <name type="scientific">Nocardioides massiliensis</name>
    <dbReference type="NCBI Taxonomy" id="1325935"/>
    <lineage>
        <taxon>Bacteria</taxon>
        <taxon>Bacillati</taxon>
        <taxon>Actinomycetota</taxon>
        <taxon>Actinomycetes</taxon>
        <taxon>Propionibacteriales</taxon>
        <taxon>Nocardioidaceae</taxon>
        <taxon>Nocardioides</taxon>
    </lineage>
</organism>
<dbReference type="Proteomes" id="UP001240447">
    <property type="component" value="Unassembled WGS sequence"/>
</dbReference>
<accession>A0ABT9NQS0</accession>
<sequence length="86" mass="9238">MLSTSVILDLAAAVYPDRMRRAIGELDQVPDGTRVIVRIGTTVPEPSVSWLLARHEPRLCLDLQGAPRAVGAWYGALVADAGEVGR</sequence>
<name>A0ABT9NQS0_9ACTN</name>
<evidence type="ECO:0000313" key="1">
    <source>
        <dbReference type="EMBL" id="MDP9822774.1"/>
    </source>
</evidence>
<protein>
    <submittedName>
        <fullName evidence="1">Uncharacterized protein</fullName>
    </submittedName>
</protein>
<proteinExistence type="predicted"/>
<reference evidence="1 2" key="1">
    <citation type="submission" date="2023-07" db="EMBL/GenBank/DDBJ databases">
        <title>Sequencing the genomes of 1000 actinobacteria strains.</title>
        <authorList>
            <person name="Klenk H.-P."/>
        </authorList>
    </citation>
    <scope>NUCLEOTIDE SEQUENCE [LARGE SCALE GENOMIC DNA]</scope>
    <source>
        <strain evidence="1 2">GD13</strain>
    </source>
</reference>
<comment type="caution">
    <text evidence="1">The sequence shown here is derived from an EMBL/GenBank/DDBJ whole genome shotgun (WGS) entry which is preliminary data.</text>
</comment>